<evidence type="ECO:0000256" key="1">
    <source>
        <dbReference type="ARBA" id="ARBA00007123"/>
    </source>
</evidence>
<dbReference type="FunFam" id="1.10.150.20:FF:000001">
    <property type="entry name" value="DNA-directed RNA polymerase subunit alpha"/>
    <property type="match status" value="1"/>
</dbReference>
<dbReference type="CDD" id="cd06928">
    <property type="entry name" value="RNAP_alpha_NTD"/>
    <property type="match status" value="1"/>
</dbReference>
<comment type="caution">
    <text evidence="13">The sequence shown here is derived from an EMBL/GenBank/DDBJ whole genome shotgun (WGS) entry which is preliminary data.</text>
</comment>
<evidence type="ECO:0000256" key="7">
    <source>
        <dbReference type="ARBA" id="ARBA00023163"/>
    </source>
</evidence>
<keyword evidence="4 11" id="KW-0240">DNA-directed RNA polymerase</keyword>
<dbReference type="GO" id="GO:0003899">
    <property type="term" value="F:DNA-directed RNA polymerase activity"/>
    <property type="evidence" value="ECO:0007669"/>
    <property type="project" value="UniProtKB-UniRule"/>
</dbReference>
<dbReference type="EMBL" id="AXCJ01000005">
    <property type="protein sequence ID" value="ETO91302.1"/>
    <property type="molecule type" value="Genomic_DNA"/>
</dbReference>
<gene>
    <name evidence="11 13" type="primary">rpoA</name>
    <name evidence="13" type="ORF">P857_211</name>
</gene>
<evidence type="ECO:0000256" key="4">
    <source>
        <dbReference type="ARBA" id="ARBA00022478"/>
    </source>
</evidence>
<feature type="region of interest" description="Alpha C-terminal domain (alpha-CTD)" evidence="11">
    <location>
        <begin position="274"/>
        <end position="365"/>
    </location>
</feature>
<keyword evidence="7 11" id="KW-0804">Transcription</keyword>
<dbReference type="GO" id="GO:0006351">
    <property type="term" value="P:DNA-templated transcription"/>
    <property type="evidence" value="ECO:0007669"/>
    <property type="project" value="UniProtKB-UniRule"/>
</dbReference>
<dbReference type="HAMAP" id="MF_00059">
    <property type="entry name" value="RNApol_bact_RpoA"/>
    <property type="match status" value="1"/>
</dbReference>
<evidence type="ECO:0000256" key="9">
    <source>
        <dbReference type="ARBA" id="ARBA00033070"/>
    </source>
</evidence>
<evidence type="ECO:0000256" key="3">
    <source>
        <dbReference type="ARBA" id="ARBA00015972"/>
    </source>
</evidence>
<dbReference type="PATRIC" id="fig|1401685.3.peg.500"/>
<dbReference type="Pfam" id="PF01193">
    <property type="entry name" value="RNA_pol_L"/>
    <property type="match status" value="1"/>
</dbReference>
<dbReference type="Gene3D" id="1.10.150.20">
    <property type="entry name" value="5' to 3' exonuclease, C-terminal subdomain"/>
    <property type="match status" value="1"/>
</dbReference>
<dbReference type="STRING" id="1401685.P857_211"/>
<keyword evidence="6 11" id="KW-0548">Nucleotidyltransferase</keyword>
<evidence type="ECO:0000256" key="10">
    <source>
        <dbReference type="ARBA" id="ARBA00048552"/>
    </source>
</evidence>
<dbReference type="Pfam" id="PF03118">
    <property type="entry name" value="RNA_pol_A_CTD"/>
    <property type="match status" value="1"/>
</dbReference>
<dbReference type="SUPFAM" id="SSF47789">
    <property type="entry name" value="C-terminal domain of RNA polymerase alpha subunit"/>
    <property type="match status" value="1"/>
</dbReference>
<dbReference type="NCBIfam" id="TIGR02027">
    <property type="entry name" value="rpoA"/>
    <property type="match status" value="1"/>
</dbReference>
<dbReference type="InterPro" id="IPR011262">
    <property type="entry name" value="DNA-dir_RNA_pol_insert"/>
</dbReference>
<dbReference type="Gene3D" id="3.30.1360.10">
    <property type="entry name" value="RNA polymerase, RBP11-like subunit"/>
    <property type="match status" value="1"/>
</dbReference>
<dbReference type="NCBIfam" id="NF003519">
    <property type="entry name" value="PRK05182.2-5"/>
    <property type="match status" value="1"/>
</dbReference>
<dbReference type="GO" id="GO:0000428">
    <property type="term" value="C:DNA-directed RNA polymerase complex"/>
    <property type="evidence" value="ECO:0007669"/>
    <property type="project" value="UniProtKB-KW"/>
</dbReference>
<evidence type="ECO:0000256" key="11">
    <source>
        <dbReference type="HAMAP-Rule" id="MF_00059"/>
    </source>
</evidence>
<proteinExistence type="inferred from homology"/>
<keyword evidence="14" id="KW-1185">Reference proteome</keyword>
<reference evidence="13 14" key="1">
    <citation type="journal article" date="2013" name="PLoS ONE">
        <title>Bacterial endosymbiosis in a chordate host: long-term co-evolution and conservation of secondary metabolism.</title>
        <authorList>
            <person name="Kwan J.C."/>
            <person name="Schmidt E.W."/>
        </authorList>
    </citation>
    <scope>NUCLEOTIDE SEQUENCE [LARGE SCALE GENOMIC DNA]</scope>
    <source>
        <strain evidence="14">L6</strain>
    </source>
</reference>
<protein>
    <recommendedName>
        <fullName evidence="3 11">DNA-directed RNA polymerase subunit alpha</fullName>
        <shortName evidence="11">RNAP subunit alpha</shortName>
        <ecNumber evidence="2 11">2.7.7.6</ecNumber>
    </recommendedName>
    <alternativeName>
        <fullName evidence="9 11">RNA polymerase subunit alpha</fullName>
    </alternativeName>
    <alternativeName>
        <fullName evidence="8 11">Transcriptase subunit alpha</fullName>
    </alternativeName>
</protein>
<comment type="catalytic activity">
    <reaction evidence="10 11">
        <text>RNA(n) + a ribonucleoside 5'-triphosphate = RNA(n+1) + diphosphate</text>
        <dbReference type="Rhea" id="RHEA:21248"/>
        <dbReference type="Rhea" id="RHEA-COMP:14527"/>
        <dbReference type="Rhea" id="RHEA-COMP:17342"/>
        <dbReference type="ChEBI" id="CHEBI:33019"/>
        <dbReference type="ChEBI" id="CHEBI:61557"/>
        <dbReference type="ChEBI" id="CHEBI:140395"/>
        <dbReference type="EC" id="2.7.7.6"/>
    </reaction>
</comment>
<evidence type="ECO:0000313" key="13">
    <source>
        <dbReference type="EMBL" id="ETO91302.1"/>
    </source>
</evidence>
<evidence type="ECO:0000256" key="2">
    <source>
        <dbReference type="ARBA" id="ARBA00012418"/>
    </source>
</evidence>
<dbReference type="InterPro" id="IPR011263">
    <property type="entry name" value="DNA-dir_RNA_pol_RpoA/D/Rpb3"/>
</dbReference>
<name>W2V0X8_9RICK</name>
<dbReference type="InterPro" id="IPR036603">
    <property type="entry name" value="RBP11-like"/>
</dbReference>
<keyword evidence="5 11" id="KW-0808">Transferase</keyword>
<comment type="subunit">
    <text evidence="11">Homodimer. The RNAP catalytic core consists of 2 alpha, 1 beta, 1 beta' and 1 omega subunit. When a sigma factor is associated with the core the holoenzyme is formed, which can initiate transcription.</text>
</comment>
<dbReference type="Proteomes" id="UP000018951">
    <property type="component" value="Unassembled WGS sequence"/>
</dbReference>
<dbReference type="EC" id="2.7.7.6" evidence="2 11"/>
<evidence type="ECO:0000256" key="8">
    <source>
        <dbReference type="ARBA" id="ARBA00032524"/>
    </source>
</evidence>
<dbReference type="SUPFAM" id="SSF55257">
    <property type="entry name" value="RBP11-like subunits of RNA polymerase"/>
    <property type="match status" value="1"/>
</dbReference>
<dbReference type="NCBIfam" id="NF003513">
    <property type="entry name" value="PRK05182.1-2"/>
    <property type="match status" value="1"/>
</dbReference>
<dbReference type="InterPro" id="IPR011260">
    <property type="entry name" value="RNAP_asu_C"/>
</dbReference>
<comment type="function">
    <text evidence="11">DNA-dependent RNA polymerase catalyzes the transcription of DNA into RNA using the four ribonucleoside triphosphates as substrates.</text>
</comment>
<evidence type="ECO:0000256" key="6">
    <source>
        <dbReference type="ARBA" id="ARBA00022695"/>
    </source>
</evidence>
<feature type="region of interest" description="Alpha N-terminal domain (alpha-NTD)" evidence="11">
    <location>
        <begin position="1"/>
        <end position="257"/>
    </location>
</feature>
<dbReference type="InterPro" id="IPR011773">
    <property type="entry name" value="DNA-dir_RpoA"/>
</dbReference>
<dbReference type="GO" id="GO:0005737">
    <property type="term" value="C:cytoplasm"/>
    <property type="evidence" value="ECO:0007669"/>
    <property type="project" value="UniProtKB-ARBA"/>
</dbReference>
<dbReference type="Pfam" id="PF01000">
    <property type="entry name" value="RNA_pol_A_bac"/>
    <property type="match status" value="1"/>
</dbReference>
<evidence type="ECO:0000256" key="5">
    <source>
        <dbReference type="ARBA" id="ARBA00022679"/>
    </source>
</evidence>
<dbReference type="Gene3D" id="2.170.120.12">
    <property type="entry name" value="DNA-directed RNA polymerase, insert domain"/>
    <property type="match status" value="1"/>
</dbReference>
<accession>W2V0X8</accession>
<comment type="domain">
    <text evidence="11">The N-terminal domain is essential for RNAP assembly and basal transcription, whereas the C-terminal domain is involved in interaction with transcriptional regulators and with upstream promoter elements.</text>
</comment>
<evidence type="ECO:0000313" key="14">
    <source>
        <dbReference type="Proteomes" id="UP000018951"/>
    </source>
</evidence>
<dbReference type="AlphaFoldDB" id="W2V0X8"/>
<comment type="similarity">
    <text evidence="1 11">Belongs to the RNA polymerase alpha chain family.</text>
</comment>
<dbReference type="SMART" id="SM00662">
    <property type="entry name" value="RPOLD"/>
    <property type="match status" value="1"/>
</dbReference>
<organism evidence="13 14">
    <name type="scientific">Candidatus Xenolissoclinum pacificiensis L6</name>
    <dbReference type="NCBI Taxonomy" id="1401685"/>
    <lineage>
        <taxon>Bacteria</taxon>
        <taxon>Pseudomonadati</taxon>
        <taxon>Pseudomonadota</taxon>
        <taxon>Alphaproteobacteria</taxon>
        <taxon>Rickettsiales</taxon>
        <taxon>Anaplasmataceae</taxon>
        <taxon>Candidatus Xenolissoclinum</taxon>
    </lineage>
</organism>
<sequence length="365" mass="40722">MDNDNLVLEENWTSLITPNVLCKNMENNIAEIVVEPLERGSARTIAVALRRNMLAMLSGGAIFQIQIPQVFSEYDTVNGIEEDVAHIIINFKRVVLRVTQSVEDSVQGTLSITKPGPVTADMLSFPHSFEVVNKEHVICNVSEGVSLEIKVFADVGKGYIPTSRRGNKSTSGGSGKFVYNNEGNILFNNDGMILMDALYSPVLSVSFEVEDSRVGQVTDYEKLIFRIETNGAVSPEKALSLASRILQEQMSYFIKFKESDVLNSVSSESEDDEYDEVLFAKVDVLELSVRSYNCLKSANIIYVGDLVCRKEDDMLRMPNFGRKSLNEIILALKLKGLSFGMNLPNWPPKKFNDLVKKYQSSMEGN</sequence>
<feature type="domain" description="DNA-directed RNA polymerase RpoA/D/Rpb3-type" evidence="12">
    <location>
        <begin position="29"/>
        <end position="256"/>
    </location>
</feature>
<dbReference type="SUPFAM" id="SSF56553">
    <property type="entry name" value="Insert subdomain of RNA polymerase alpha subunit"/>
    <property type="match status" value="1"/>
</dbReference>
<dbReference type="GO" id="GO:0003677">
    <property type="term" value="F:DNA binding"/>
    <property type="evidence" value="ECO:0007669"/>
    <property type="project" value="UniProtKB-UniRule"/>
</dbReference>
<evidence type="ECO:0000259" key="12">
    <source>
        <dbReference type="SMART" id="SM00662"/>
    </source>
</evidence>
<dbReference type="InterPro" id="IPR036643">
    <property type="entry name" value="RNApol_insert_sf"/>
</dbReference>
<dbReference type="GO" id="GO:0046983">
    <property type="term" value="F:protein dimerization activity"/>
    <property type="evidence" value="ECO:0007669"/>
    <property type="project" value="InterPro"/>
</dbReference>